<proteinExistence type="evidence at transcript level"/>
<evidence type="ECO:0000256" key="1">
    <source>
        <dbReference type="SAM" id="MobiDB-lite"/>
    </source>
</evidence>
<name>C0PD53_MAIZE</name>
<organism evidence="2">
    <name type="scientific">Zea mays</name>
    <name type="common">Maize</name>
    <dbReference type="NCBI Taxonomy" id="4577"/>
    <lineage>
        <taxon>Eukaryota</taxon>
        <taxon>Viridiplantae</taxon>
        <taxon>Streptophyta</taxon>
        <taxon>Embryophyta</taxon>
        <taxon>Tracheophyta</taxon>
        <taxon>Spermatophyta</taxon>
        <taxon>Magnoliopsida</taxon>
        <taxon>Liliopsida</taxon>
        <taxon>Poales</taxon>
        <taxon>Poaceae</taxon>
        <taxon>PACMAD clade</taxon>
        <taxon>Panicoideae</taxon>
        <taxon>Andropogonodae</taxon>
        <taxon>Andropogoneae</taxon>
        <taxon>Tripsacinae</taxon>
        <taxon>Zea</taxon>
    </lineage>
</organism>
<evidence type="ECO:0000313" key="2">
    <source>
        <dbReference type="EMBL" id="ACN32098.1"/>
    </source>
</evidence>
<accession>C0PD53</accession>
<sequence length="132" mass="14244">MQPSSLPGCAPSTPRRRRLLPLLAMALSRPGRSALARSCAVAQLTPAPCFHGHLSLPLPSVQTSQLAPDSTSPSSWSSTPRNRPRVVVLADAASHHHPVFTIRGIGVVMSWLQHQRPRPRQIRSLLGPMSLG</sequence>
<reference evidence="2" key="1">
    <citation type="journal article" date="2009" name="PLoS Genet.">
        <title>Sequencing, mapping, and analysis of 27,455 maize full-length cDNAs.</title>
        <authorList>
            <person name="Soderlund C."/>
            <person name="Descour A."/>
            <person name="Kudrna D."/>
            <person name="Bomhoff M."/>
            <person name="Boyd L."/>
            <person name="Currie J."/>
            <person name="Angelova A."/>
            <person name="Collura K."/>
            <person name="Wissotski M."/>
            <person name="Ashley E."/>
            <person name="Morrow D."/>
            <person name="Fernandes J."/>
            <person name="Walbot V."/>
            <person name="Yu Y."/>
        </authorList>
    </citation>
    <scope>NUCLEOTIDE SEQUENCE</scope>
    <source>
        <strain evidence="2">B73</strain>
    </source>
</reference>
<dbReference type="GeneID" id="100383116"/>
<feature type="compositionally biased region" description="Low complexity" evidence="1">
    <location>
        <begin position="70"/>
        <end position="80"/>
    </location>
</feature>
<dbReference type="HOGENOM" id="CLU_1920172_0_0_1"/>
<protein>
    <submittedName>
        <fullName evidence="2">Uncharacterized protein</fullName>
    </submittedName>
</protein>
<dbReference type="AlphaFoldDB" id="C0PD53"/>
<feature type="region of interest" description="Disordered" evidence="1">
    <location>
        <begin position="61"/>
        <end position="82"/>
    </location>
</feature>
<dbReference type="RefSeq" id="NP_001169254.1">
    <property type="nucleotide sequence ID" value="NM_001175783.1"/>
</dbReference>
<dbReference type="EMBL" id="BT066222">
    <property type="protein sequence ID" value="ACN32098.1"/>
    <property type="molecule type" value="mRNA"/>
</dbReference>
<dbReference type="KEGG" id="zma:100383116"/>